<comment type="caution">
    <text evidence="4">The sequence shown here is derived from an EMBL/GenBank/DDBJ whole genome shotgun (WGS) entry which is preliminary data.</text>
</comment>
<reference evidence="2" key="2">
    <citation type="submission" date="2022-11" db="EMBL/GenBank/DDBJ databases">
        <title>Genomic repertoires linked with pathogenic potency of arthritogenic Prevotella copri isolated from the gut of rheumatoid arthritis patients.</title>
        <authorList>
            <person name="Nii T."/>
            <person name="Maeda Y."/>
            <person name="Motooka D."/>
            <person name="Naito M."/>
            <person name="Matsumoto Y."/>
            <person name="Ogawa T."/>
            <person name="Oguro-Igashira E."/>
            <person name="Kishikawa T."/>
            <person name="Yamashita M."/>
            <person name="Koizumi S."/>
            <person name="Kurakawa T."/>
            <person name="Okumura R."/>
            <person name="Kayama H."/>
            <person name="Murakami M."/>
            <person name="Sakaguchi T."/>
            <person name="Das B."/>
            <person name="Nakamura S."/>
            <person name="Okada Y."/>
            <person name="Kumanogoh A."/>
            <person name="Takeda K."/>
        </authorList>
    </citation>
    <scope>NUCLEOTIDE SEQUENCE</scope>
    <source>
        <strain evidence="3">H019-1</strain>
        <strain evidence="2">N016-13</strain>
    </source>
</reference>
<gene>
    <name evidence="4" type="ORF">DWV76_00650</name>
    <name evidence="2" type="ORF">ONT05_02165</name>
    <name evidence="3" type="ORF">ONT19_00295</name>
</gene>
<evidence type="ECO:0000313" key="5">
    <source>
        <dbReference type="Proteomes" id="UP000283785"/>
    </source>
</evidence>
<keyword evidence="1" id="KW-1133">Transmembrane helix</keyword>
<sequence length="183" mass="22484">MNYEQLAIDKRRFINMTLEQEAEVQRLIKDIDVTELMDMLKKHGNRYSRRILKFFRWFCKYVPIIIMFFHAYGIWEFSQHPREMFIPYNENMPCYIFIYFMVYVLPMVTILASRFFFLCQWYRIPFMYYLGINAAHIVEWSWYTTKDMVDSCFTVMVVTTIFYLYSFARMFVNDTKLGRKICA</sequence>
<feature type="transmembrane region" description="Helical" evidence="1">
    <location>
        <begin position="54"/>
        <end position="75"/>
    </location>
</feature>
<feature type="transmembrane region" description="Helical" evidence="1">
    <location>
        <begin position="95"/>
        <end position="119"/>
    </location>
</feature>
<reference evidence="4 5" key="1">
    <citation type="submission" date="2018-08" db="EMBL/GenBank/DDBJ databases">
        <title>A genome reference for cultivated species of the human gut microbiota.</title>
        <authorList>
            <person name="Zou Y."/>
            <person name="Xue W."/>
            <person name="Luo G."/>
        </authorList>
    </citation>
    <scope>NUCLEOTIDE SEQUENCE [LARGE SCALE GENOMIC DNA]</scope>
    <source>
        <strain evidence="4 5">AF12-50</strain>
    </source>
</reference>
<feature type="transmembrane region" description="Helical" evidence="1">
    <location>
        <begin position="155"/>
        <end position="172"/>
    </location>
</feature>
<dbReference type="Proteomes" id="UP001209074">
    <property type="component" value="Unassembled WGS sequence"/>
</dbReference>
<feature type="transmembrane region" description="Helical" evidence="1">
    <location>
        <begin position="126"/>
        <end position="143"/>
    </location>
</feature>
<dbReference type="EMBL" id="JAPDUS010000003">
    <property type="protein sequence ID" value="MCW4092369.1"/>
    <property type="molecule type" value="Genomic_DNA"/>
</dbReference>
<name>A0AA92W717_9BACT</name>
<dbReference type="Proteomes" id="UP000283785">
    <property type="component" value="Unassembled WGS sequence"/>
</dbReference>
<keyword evidence="1" id="KW-0472">Membrane</keyword>
<accession>A0AA92W717</accession>
<evidence type="ECO:0000313" key="2">
    <source>
        <dbReference type="EMBL" id="MCW4092369.1"/>
    </source>
</evidence>
<dbReference type="AlphaFoldDB" id="A0AA92W717"/>
<dbReference type="EMBL" id="QSAG01000001">
    <property type="protein sequence ID" value="RGW45061.1"/>
    <property type="molecule type" value="Genomic_DNA"/>
</dbReference>
<evidence type="ECO:0000313" key="3">
    <source>
        <dbReference type="EMBL" id="MCW4130056.1"/>
    </source>
</evidence>
<protein>
    <submittedName>
        <fullName evidence="4">Uncharacterized protein</fullName>
    </submittedName>
</protein>
<dbReference type="Proteomes" id="UP001209417">
    <property type="component" value="Unassembled WGS sequence"/>
</dbReference>
<dbReference type="EMBL" id="JAPDVG010000001">
    <property type="protein sequence ID" value="MCW4130056.1"/>
    <property type="molecule type" value="Genomic_DNA"/>
</dbReference>
<keyword evidence="1" id="KW-0812">Transmembrane</keyword>
<proteinExistence type="predicted"/>
<dbReference type="RefSeq" id="WP_118063060.1">
    <property type="nucleotide sequence ID" value="NZ_CP042464.1"/>
</dbReference>
<organism evidence="4 5">
    <name type="scientific">Segatella copri</name>
    <dbReference type="NCBI Taxonomy" id="165179"/>
    <lineage>
        <taxon>Bacteria</taxon>
        <taxon>Pseudomonadati</taxon>
        <taxon>Bacteroidota</taxon>
        <taxon>Bacteroidia</taxon>
        <taxon>Bacteroidales</taxon>
        <taxon>Prevotellaceae</taxon>
        <taxon>Segatella</taxon>
    </lineage>
</organism>
<evidence type="ECO:0000313" key="4">
    <source>
        <dbReference type="EMBL" id="RGW45061.1"/>
    </source>
</evidence>
<evidence type="ECO:0000256" key="1">
    <source>
        <dbReference type="SAM" id="Phobius"/>
    </source>
</evidence>